<evidence type="ECO:0000313" key="4">
    <source>
        <dbReference type="Proteomes" id="UP000193309"/>
    </source>
</evidence>
<sequence length="171" mass="18006">MRTRLLAAVMAGALTLTACGDATVDNDAATPTSVAPLERAPKKSTSAQETAASETSEEEEEETAARRPRPAEPQPQDQAAREVDEVPEAALPRTPEDVHYLGEISDADINIDGVEDQLIGTASTVCGGDESELNRATLPAVAGQLIEQGRTDKSVEEVVEIIETAATDAYC</sequence>
<dbReference type="OrthoDB" id="4427769at2"/>
<feature type="compositionally biased region" description="Low complexity" evidence="1">
    <location>
        <begin position="44"/>
        <end position="54"/>
    </location>
</feature>
<feature type="signal peptide" evidence="2">
    <location>
        <begin position="1"/>
        <end position="20"/>
    </location>
</feature>
<proteinExistence type="predicted"/>
<gene>
    <name evidence="3" type="ORF">SAMN06295981_1072</name>
</gene>
<evidence type="ECO:0008006" key="5">
    <source>
        <dbReference type="Google" id="ProtNLM"/>
    </source>
</evidence>
<dbReference type="RefSeq" id="WP_085549217.1">
    <property type="nucleotide sequence ID" value="NZ_FXAR01000003.1"/>
</dbReference>
<dbReference type="AlphaFoldDB" id="A0A1X7IYN5"/>
<evidence type="ECO:0000256" key="1">
    <source>
        <dbReference type="SAM" id="MobiDB-lite"/>
    </source>
</evidence>
<keyword evidence="2" id="KW-0732">Signal</keyword>
<evidence type="ECO:0000256" key="2">
    <source>
        <dbReference type="SAM" id="SignalP"/>
    </source>
</evidence>
<protein>
    <recommendedName>
        <fullName evidence="5">DUF732 domain-containing protein</fullName>
    </recommendedName>
</protein>
<reference evidence="4" key="1">
    <citation type="submission" date="2017-04" db="EMBL/GenBank/DDBJ databases">
        <authorList>
            <person name="Varghese N."/>
            <person name="Submissions S."/>
        </authorList>
    </citation>
    <scope>NUCLEOTIDE SEQUENCE [LARGE SCALE GENOMIC DNA]</scope>
    <source>
        <strain evidence="4">VDS</strain>
    </source>
</reference>
<keyword evidence="4" id="KW-1185">Reference proteome</keyword>
<organism evidence="3 4">
    <name type="scientific">Corynebacterium pollutisoli</name>
    <dbReference type="NCBI Taxonomy" id="1610489"/>
    <lineage>
        <taxon>Bacteria</taxon>
        <taxon>Bacillati</taxon>
        <taxon>Actinomycetota</taxon>
        <taxon>Actinomycetes</taxon>
        <taxon>Mycobacteriales</taxon>
        <taxon>Corynebacteriaceae</taxon>
        <taxon>Corynebacterium</taxon>
    </lineage>
</organism>
<name>A0A1X7IYN5_9CORY</name>
<dbReference type="EMBL" id="FXAR01000003">
    <property type="protein sequence ID" value="SMG20266.1"/>
    <property type="molecule type" value="Genomic_DNA"/>
</dbReference>
<feature type="chain" id="PRO_5039099283" description="DUF732 domain-containing protein" evidence="2">
    <location>
        <begin position="21"/>
        <end position="171"/>
    </location>
</feature>
<dbReference type="Proteomes" id="UP000193309">
    <property type="component" value="Unassembled WGS sequence"/>
</dbReference>
<accession>A0A1X7IYN5</accession>
<evidence type="ECO:0000313" key="3">
    <source>
        <dbReference type="EMBL" id="SMG20266.1"/>
    </source>
</evidence>
<dbReference type="PROSITE" id="PS51257">
    <property type="entry name" value="PROKAR_LIPOPROTEIN"/>
    <property type="match status" value="1"/>
</dbReference>
<feature type="region of interest" description="Disordered" evidence="1">
    <location>
        <begin position="20"/>
        <end position="98"/>
    </location>
</feature>
<dbReference type="STRING" id="1610489.SAMN06295981_1072"/>